<dbReference type="EMBL" id="JAAXPR010000004">
    <property type="protein sequence ID" value="NKZ19922.1"/>
    <property type="molecule type" value="Genomic_DNA"/>
</dbReference>
<organism evidence="2 3">
    <name type="scientific">Streptococcus ovuberis</name>
    <dbReference type="NCBI Taxonomy" id="1936207"/>
    <lineage>
        <taxon>Bacteria</taxon>
        <taxon>Bacillati</taxon>
        <taxon>Bacillota</taxon>
        <taxon>Bacilli</taxon>
        <taxon>Lactobacillales</taxon>
        <taxon>Streptococcaceae</taxon>
        <taxon>Streptococcus</taxon>
    </lineage>
</organism>
<dbReference type="PROSITE" id="PS51257">
    <property type="entry name" value="PROKAR_LIPOPROTEIN"/>
    <property type="match status" value="1"/>
</dbReference>
<evidence type="ECO:0000313" key="3">
    <source>
        <dbReference type="Proteomes" id="UP000522720"/>
    </source>
</evidence>
<accession>A0A7X6S0M5</accession>
<comment type="caution">
    <text evidence="2">The sequence shown here is derived from an EMBL/GenBank/DDBJ whole genome shotgun (WGS) entry which is preliminary data.</text>
</comment>
<protein>
    <recommendedName>
        <fullName evidence="4">Lipoprotein</fullName>
    </recommendedName>
</protein>
<feature type="chain" id="PRO_5038475950" description="Lipoprotein" evidence="1">
    <location>
        <begin position="19"/>
        <end position="344"/>
    </location>
</feature>
<reference evidence="2 3" key="1">
    <citation type="submission" date="2020-04" db="EMBL/GenBank/DDBJ databases">
        <title>MicrobeNet Type strains.</title>
        <authorList>
            <person name="Nicholson A.C."/>
        </authorList>
    </citation>
    <scope>NUCLEOTIDE SEQUENCE [LARGE SCALE GENOMIC DNA]</scope>
    <source>
        <strain evidence="2 3">CCUG 69612</strain>
    </source>
</reference>
<dbReference type="Proteomes" id="UP000522720">
    <property type="component" value="Unassembled WGS sequence"/>
</dbReference>
<evidence type="ECO:0000313" key="2">
    <source>
        <dbReference type="EMBL" id="NKZ19922.1"/>
    </source>
</evidence>
<sequence length="344" mass="37953">MKKLALLLWLPLALVLVACGKSPKDEFISRVESQYTEKPVTYEMTLKLDDVTSKGVNPIASFIGKEIKATMTQDLSKKLISIQADLSDVNPTLSDFEIVYVGDKAYMTVEPMLGMYGITSSDLSGKYMDVADAQGSPLPDLGELTPANKDNVSFFKEMDSKNFTKSGDKVSLSLTIEELLAFTQKVLESGDEETKEIAQQYKAQMETAQKAFAKDSKFVMSVGKQNNVEAVLTMKSADNKEDSMTIKMSIDKIDYQAPKIPAKEDIISQEQMQQSLMAGNGATTNSDYQMTDEEFQEFYTALEAEVANHTKAEMQELIDALAPSLTDDQAKKLEGLLSKIKDAA</sequence>
<evidence type="ECO:0000256" key="1">
    <source>
        <dbReference type="SAM" id="SignalP"/>
    </source>
</evidence>
<feature type="signal peptide" evidence="1">
    <location>
        <begin position="1"/>
        <end position="18"/>
    </location>
</feature>
<proteinExistence type="predicted"/>
<gene>
    <name evidence="2" type="ORF">HF992_03510</name>
</gene>
<dbReference type="RefSeq" id="WP_168548679.1">
    <property type="nucleotide sequence ID" value="NZ_JAAXPR010000004.1"/>
</dbReference>
<keyword evidence="1" id="KW-0732">Signal</keyword>
<evidence type="ECO:0008006" key="4">
    <source>
        <dbReference type="Google" id="ProtNLM"/>
    </source>
</evidence>
<keyword evidence="3" id="KW-1185">Reference proteome</keyword>
<dbReference type="AlphaFoldDB" id="A0A7X6S0M5"/>
<name>A0A7X6S0M5_9STRE</name>